<evidence type="ECO:0000256" key="2">
    <source>
        <dbReference type="SAM" id="MobiDB-lite"/>
    </source>
</evidence>
<keyword evidence="4" id="KW-1185">Reference proteome</keyword>
<evidence type="ECO:0000313" key="4">
    <source>
        <dbReference type="Proteomes" id="UP000023152"/>
    </source>
</evidence>
<name>X6NNJ3_RETFI</name>
<sequence length="225" mass="25234">MVDRLLEKIGHESEQRAVLDSLITLGHSIFSRRETVDQHAEYLTYKFAQNTKNCSVEIPLVDIRTTLESILELCKSGQMTTKATEVCTKIEHTLQKCSENEQKRAELAKKYEAEMRDLQTNLEDDFKMKQSSIANAFSVQIKRTEEKYKQMNERVPEMAIEQLKALDSFTDASLASPSVVTATPPTPLPQSPTETSTANVISTTETTGTAAPADDEKKDEQQQST</sequence>
<feature type="compositionally biased region" description="Polar residues" evidence="2">
    <location>
        <begin position="191"/>
        <end position="209"/>
    </location>
</feature>
<dbReference type="AlphaFoldDB" id="X6NNJ3"/>
<comment type="caution">
    <text evidence="3">The sequence shown here is derived from an EMBL/GenBank/DDBJ whole genome shotgun (WGS) entry which is preliminary data.</text>
</comment>
<proteinExistence type="predicted"/>
<keyword evidence="1" id="KW-0175">Coiled coil</keyword>
<protein>
    <submittedName>
        <fullName evidence="3">Uncharacterized protein</fullName>
    </submittedName>
</protein>
<evidence type="ECO:0000256" key="1">
    <source>
        <dbReference type="SAM" id="Coils"/>
    </source>
</evidence>
<dbReference type="EMBL" id="ASPP01007357">
    <property type="protein sequence ID" value="ETO27279.1"/>
    <property type="molecule type" value="Genomic_DNA"/>
</dbReference>
<dbReference type="Proteomes" id="UP000023152">
    <property type="component" value="Unassembled WGS sequence"/>
</dbReference>
<reference evidence="3 4" key="1">
    <citation type="journal article" date="2013" name="Curr. Biol.">
        <title>The Genome of the Foraminiferan Reticulomyxa filosa.</title>
        <authorList>
            <person name="Glockner G."/>
            <person name="Hulsmann N."/>
            <person name="Schleicher M."/>
            <person name="Noegel A.A."/>
            <person name="Eichinger L."/>
            <person name="Gallinger C."/>
            <person name="Pawlowski J."/>
            <person name="Sierra R."/>
            <person name="Euteneuer U."/>
            <person name="Pillet L."/>
            <person name="Moustafa A."/>
            <person name="Platzer M."/>
            <person name="Groth M."/>
            <person name="Szafranski K."/>
            <person name="Schliwa M."/>
        </authorList>
    </citation>
    <scope>NUCLEOTIDE SEQUENCE [LARGE SCALE GENOMIC DNA]</scope>
</reference>
<gene>
    <name evidence="3" type="ORF">RFI_09853</name>
</gene>
<feature type="coiled-coil region" evidence="1">
    <location>
        <begin position="108"/>
        <end position="161"/>
    </location>
</feature>
<organism evidence="3 4">
    <name type="scientific">Reticulomyxa filosa</name>
    <dbReference type="NCBI Taxonomy" id="46433"/>
    <lineage>
        <taxon>Eukaryota</taxon>
        <taxon>Sar</taxon>
        <taxon>Rhizaria</taxon>
        <taxon>Retaria</taxon>
        <taxon>Foraminifera</taxon>
        <taxon>Monothalamids</taxon>
        <taxon>Reticulomyxidae</taxon>
        <taxon>Reticulomyxa</taxon>
    </lineage>
</organism>
<feature type="compositionally biased region" description="Basic and acidic residues" evidence="2">
    <location>
        <begin position="214"/>
        <end position="225"/>
    </location>
</feature>
<feature type="region of interest" description="Disordered" evidence="2">
    <location>
        <begin position="175"/>
        <end position="225"/>
    </location>
</feature>
<accession>X6NNJ3</accession>
<evidence type="ECO:0000313" key="3">
    <source>
        <dbReference type="EMBL" id="ETO27279.1"/>
    </source>
</evidence>